<gene>
    <name evidence="5" type="ORF">CUN51_04585</name>
</gene>
<dbReference type="GO" id="GO:0000976">
    <property type="term" value="F:transcription cis-regulatory region binding"/>
    <property type="evidence" value="ECO:0007669"/>
    <property type="project" value="TreeGrafter"/>
</dbReference>
<keyword evidence="1" id="KW-0805">Transcription regulation</keyword>
<dbReference type="GO" id="GO:0003700">
    <property type="term" value="F:DNA-binding transcription factor activity"/>
    <property type="evidence" value="ECO:0007669"/>
    <property type="project" value="TreeGrafter"/>
</dbReference>
<proteinExistence type="predicted"/>
<dbReference type="Pfam" id="PF13377">
    <property type="entry name" value="Peripla_BP_3"/>
    <property type="match status" value="1"/>
</dbReference>
<dbReference type="Gene3D" id="1.10.260.40">
    <property type="entry name" value="lambda repressor-like DNA-binding domains"/>
    <property type="match status" value="1"/>
</dbReference>
<evidence type="ECO:0000313" key="5">
    <source>
        <dbReference type="EMBL" id="PJF31151.1"/>
    </source>
</evidence>
<evidence type="ECO:0000256" key="1">
    <source>
        <dbReference type="ARBA" id="ARBA00023015"/>
    </source>
</evidence>
<keyword evidence="3" id="KW-0804">Transcription</keyword>
<dbReference type="Pfam" id="PF00356">
    <property type="entry name" value="LacI"/>
    <property type="match status" value="1"/>
</dbReference>
<dbReference type="CDD" id="cd06267">
    <property type="entry name" value="PBP1_LacI_sugar_binding-like"/>
    <property type="match status" value="1"/>
</dbReference>
<dbReference type="InterPro" id="IPR028082">
    <property type="entry name" value="Peripla_BP_I"/>
</dbReference>
<accession>A0A2M8P0S3</accession>
<dbReference type="PROSITE" id="PS50932">
    <property type="entry name" value="HTH_LACI_2"/>
    <property type="match status" value="1"/>
</dbReference>
<dbReference type="Proteomes" id="UP000228921">
    <property type="component" value="Unassembled WGS sequence"/>
</dbReference>
<protein>
    <submittedName>
        <fullName evidence="5">LacI family transcriptional regulator</fullName>
    </submittedName>
</protein>
<dbReference type="InterPro" id="IPR000843">
    <property type="entry name" value="HTH_LacI"/>
</dbReference>
<sequence>MNKSAPRKNRQVTIVDIARETGVSYSTVSRVLSGFEFVRDETRQRVLEAAQRLGYVANVGARSLAGGRANIIGLLVPGLDNGYIGEIARGIDEELSRVNYDLMLYTTHRQRGKEAMHVRAIANGLTDGLILVVPLVTDYLQELQARDFPYVLVDQSDPSGQSNVVDATNWQGAYEATEYLIQLGHRRIGIITGMMQIASARERLEGYKAALAENAIDFDPELVVQGDFWQPTGHQAASVLLDLDHPPTAIFASNDLSAFGAMQAIRERGLRIPEDVSIIGFDDVPQASLVHPRLTTVRQPLDEMGRTAVRLLLEQIENPSQPARRVTLSTQLIVRDSCQAIV</sequence>
<dbReference type="PANTHER" id="PTHR30146:SF109">
    <property type="entry name" value="HTH-TYPE TRANSCRIPTIONAL REGULATOR GALS"/>
    <property type="match status" value="1"/>
</dbReference>
<evidence type="ECO:0000256" key="2">
    <source>
        <dbReference type="ARBA" id="ARBA00023125"/>
    </source>
</evidence>
<dbReference type="EMBL" id="PGTK01000004">
    <property type="protein sequence ID" value="PJF31151.1"/>
    <property type="molecule type" value="Genomic_DNA"/>
</dbReference>
<reference evidence="5 6" key="1">
    <citation type="submission" date="2017-11" db="EMBL/GenBank/DDBJ databases">
        <title>Evolution of Phototrophy in the Chloroflexi Phylum Driven by Horizontal Gene Transfer.</title>
        <authorList>
            <person name="Ward L.M."/>
            <person name="Hemp J."/>
            <person name="Shih P.M."/>
            <person name="Mcglynn S.E."/>
            <person name="Fischer W."/>
        </authorList>
    </citation>
    <scope>NUCLEOTIDE SEQUENCE [LARGE SCALE GENOMIC DNA]</scope>
    <source>
        <strain evidence="5">CP2_2F</strain>
    </source>
</reference>
<evidence type="ECO:0000313" key="6">
    <source>
        <dbReference type="Proteomes" id="UP000228921"/>
    </source>
</evidence>
<dbReference type="InterPro" id="IPR010982">
    <property type="entry name" value="Lambda_DNA-bd_dom_sf"/>
</dbReference>
<dbReference type="CDD" id="cd01392">
    <property type="entry name" value="HTH_LacI"/>
    <property type="match status" value="1"/>
</dbReference>
<organism evidence="5 6">
    <name type="scientific">Candidatus Thermofonsia Clade 1 bacterium</name>
    <dbReference type="NCBI Taxonomy" id="2364210"/>
    <lineage>
        <taxon>Bacteria</taxon>
        <taxon>Bacillati</taxon>
        <taxon>Chloroflexota</taxon>
        <taxon>Candidatus Thermofontia</taxon>
        <taxon>Candidatus Thermofonsia Clade 1</taxon>
    </lineage>
</organism>
<dbReference type="SMART" id="SM00354">
    <property type="entry name" value="HTH_LACI"/>
    <property type="match status" value="1"/>
</dbReference>
<dbReference type="PANTHER" id="PTHR30146">
    <property type="entry name" value="LACI-RELATED TRANSCRIPTIONAL REPRESSOR"/>
    <property type="match status" value="1"/>
</dbReference>
<dbReference type="PROSITE" id="PS00356">
    <property type="entry name" value="HTH_LACI_1"/>
    <property type="match status" value="1"/>
</dbReference>
<dbReference type="AlphaFoldDB" id="A0A2M8P0S3"/>
<evidence type="ECO:0000256" key="3">
    <source>
        <dbReference type="ARBA" id="ARBA00023163"/>
    </source>
</evidence>
<comment type="caution">
    <text evidence="5">The sequence shown here is derived from an EMBL/GenBank/DDBJ whole genome shotgun (WGS) entry which is preliminary data.</text>
</comment>
<dbReference type="SUPFAM" id="SSF47413">
    <property type="entry name" value="lambda repressor-like DNA-binding domains"/>
    <property type="match status" value="1"/>
</dbReference>
<feature type="domain" description="HTH lacI-type" evidence="4">
    <location>
        <begin position="12"/>
        <end position="66"/>
    </location>
</feature>
<dbReference type="Gene3D" id="3.40.50.2300">
    <property type="match status" value="2"/>
</dbReference>
<evidence type="ECO:0000259" key="4">
    <source>
        <dbReference type="PROSITE" id="PS50932"/>
    </source>
</evidence>
<name>A0A2M8P0S3_9CHLR</name>
<dbReference type="SUPFAM" id="SSF53822">
    <property type="entry name" value="Periplasmic binding protein-like I"/>
    <property type="match status" value="1"/>
</dbReference>
<dbReference type="InterPro" id="IPR046335">
    <property type="entry name" value="LacI/GalR-like_sensor"/>
</dbReference>
<keyword evidence="2" id="KW-0238">DNA-binding</keyword>